<feature type="domain" description="Secretion system C-terminal sorting" evidence="4">
    <location>
        <begin position="587"/>
        <end position="662"/>
    </location>
</feature>
<proteinExistence type="predicted"/>
<dbReference type="Pfam" id="PF07593">
    <property type="entry name" value="UnbV_ASPIC"/>
    <property type="match status" value="1"/>
</dbReference>
<dbReference type="PANTHER" id="PTHR16026">
    <property type="entry name" value="CARTILAGE ACIDIC PROTEIN 1"/>
    <property type="match status" value="1"/>
</dbReference>
<accession>A0A7X3D4M0</accession>
<dbReference type="NCBIfam" id="TIGR04183">
    <property type="entry name" value="Por_Secre_tail"/>
    <property type="match status" value="1"/>
</dbReference>
<feature type="chain" id="PRO_5030911818" evidence="2">
    <location>
        <begin position="22"/>
        <end position="665"/>
    </location>
</feature>
<dbReference type="Pfam" id="PF18962">
    <property type="entry name" value="Por_Secre_tail"/>
    <property type="match status" value="1"/>
</dbReference>
<evidence type="ECO:0000259" key="3">
    <source>
        <dbReference type="Pfam" id="PF07593"/>
    </source>
</evidence>
<evidence type="ECO:0000313" key="6">
    <source>
        <dbReference type="Proteomes" id="UP000540519"/>
    </source>
</evidence>
<sequence>MRDMAFYLGFLFSLLSLSLHAQNFTEKAKELGIEHFMSDSKAMGGGVAIFDFNNDGWEDIYLTGGDENDQLYENLGNDNYREVTKEMGITQFRSIKTMGVVAGDVDNDGFTDLFITTAEGARCYLLKNLEGKSFTNVALAAGITHEAWSMTATMADYDLDGDLDIYVGNYVAYDNLPFDQNITSPLADFFYENNGDGTFTKIDNPLASEEKGCTLVSSFSDIDQDGDSDLFVLNDFGDFYVPNKVLVNNYPNKNFSNESDTSGMNAAINSMGVAVGDFNEDGNFDYYVTNIGHNKLYENKGLLSYEDVARDLEVSDGTGVCWGTAFLDINNDGHLDLYASKGSLLNLNDTQNNLLYLGFGNEARFEDVSETLVTSQPNKARGMAYGDLNNDGKLDMIAANIRVSEGNRGSTKVYMNTTPDQANWLKVKLEGTVNNRSGYGALVKIYADGKEQIREVSGGSSYLSVHSSIVHFGLNQLDAVDSLVVEWPREKKREVFKNLEANTDYFVKEGDGIFERVFETINICQGDEIVIGGETVSEEGVYTEFIGEGETNIIKLTKLVVNDAATADCSQVTVPSEENIDGLEMVVYPSPFNNTLRIVSGADLEDEVHIILSDISGNIVRNQFVNSKAANGSITISGYETLPAGVYVLKIISGNKTYHRKILKS</sequence>
<dbReference type="SUPFAM" id="SSF69318">
    <property type="entry name" value="Integrin alpha N-terminal domain"/>
    <property type="match status" value="1"/>
</dbReference>
<dbReference type="InterPro" id="IPR013517">
    <property type="entry name" value="FG-GAP"/>
</dbReference>
<evidence type="ECO:0000259" key="4">
    <source>
        <dbReference type="Pfam" id="PF18962"/>
    </source>
</evidence>
<protein>
    <submittedName>
        <fullName evidence="5">T9SS C-terminal target domain-containing protein</fullName>
    </submittedName>
</protein>
<dbReference type="AlphaFoldDB" id="A0A7X3D4M0"/>
<organism evidence="5 6">
    <name type="scientific">Zobellia amurskyensis</name>
    <dbReference type="NCBI Taxonomy" id="248905"/>
    <lineage>
        <taxon>Bacteria</taxon>
        <taxon>Pseudomonadati</taxon>
        <taxon>Bacteroidota</taxon>
        <taxon>Flavobacteriia</taxon>
        <taxon>Flavobacteriales</taxon>
        <taxon>Flavobacteriaceae</taxon>
        <taxon>Zobellia</taxon>
    </lineage>
</organism>
<reference evidence="5 6" key="1">
    <citation type="journal article" date="2019" name="Mar. Drugs">
        <title>Comparative Genomics and CAZyme Genome Repertoires of Marine Zobellia amurskyensis KMM 3526(T) and Zobellia laminariae KMM 3676(T).</title>
        <authorList>
            <person name="Chernysheva N."/>
            <person name="Bystritskaya E."/>
            <person name="Stenkova A."/>
            <person name="Golovkin I."/>
            <person name="Nedashkovskaya O."/>
            <person name="Isaeva M."/>
        </authorList>
    </citation>
    <scope>NUCLEOTIDE SEQUENCE [LARGE SCALE GENOMIC DNA]</scope>
    <source>
        <strain evidence="5 6">KMM 3526</strain>
    </source>
</reference>
<comment type="caution">
    <text evidence="5">The sequence shown here is derived from an EMBL/GenBank/DDBJ whole genome shotgun (WGS) entry which is preliminary data.</text>
</comment>
<dbReference type="PANTHER" id="PTHR16026:SF0">
    <property type="entry name" value="CARTILAGE ACIDIC PROTEIN 1"/>
    <property type="match status" value="1"/>
</dbReference>
<dbReference type="InterPro" id="IPR011519">
    <property type="entry name" value="UnbV_ASPIC"/>
</dbReference>
<dbReference type="Pfam" id="PF13517">
    <property type="entry name" value="FG-GAP_3"/>
    <property type="match status" value="2"/>
</dbReference>
<dbReference type="Gene3D" id="2.130.10.130">
    <property type="entry name" value="Integrin alpha, N-terminal"/>
    <property type="match status" value="2"/>
</dbReference>
<feature type="signal peptide" evidence="2">
    <location>
        <begin position="1"/>
        <end position="21"/>
    </location>
</feature>
<dbReference type="InterPro" id="IPR027039">
    <property type="entry name" value="Crtac1"/>
</dbReference>
<feature type="domain" description="ASPIC/UnbV" evidence="3">
    <location>
        <begin position="438"/>
        <end position="505"/>
    </location>
</feature>
<dbReference type="InterPro" id="IPR026444">
    <property type="entry name" value="Secre_tail"/>
</dbReference>
<keyword evidence="6" id="KW-1185">Reference proteome</keyword>
<gene>
    <name evidence="5" type="ORF">D9O36_20525</name>
</gene>
<name>A0A7X3D4M0_9FLAO</name>
<evidence type="ECO:0000256" key="2">
    <source>
        <dbReference type="SAM" id="SignalP"/>
    </source>
</evidence>
<evidence type="ECO:0000313" key="5">
    <source>
        <dbReference type="EMBL" id="MUH38241.1"/>
    </source>
</evidence>
<dbReference type="InterPro" id="IPR028994">
    <property type="entry name" value="Integrin_alpha_N"/>
</dbReference>
<evidence type="ECO:0000256" key="1">
    <source>
        <dbReference type="ARBA" id="ARBA00022729"/>
    </source>
</evidence>
<dbReference type="EMBL" id="RCNR01000077">
    <property type="protein sequence ID" value="MUH38241.1"/>
    <property type="molecule type" value="Genomic_DNA"/>
</dbReference>
<keyword evidence="1 2" id="KW-0732">Signal</keyword>
<dbReference type="OrthoDB" id="9816120at2"/>
<dbReference type="Proteomes" id="UP000540519">
    <property type="component" value="Unassembled WGS sequence"/>
</dbReference>